<dbReference type="Proteomes" id="UP000789707">
    <property type="component" value="Unassembled WGS sequence"/>
</dbReference>
<dbReference type="CDD" id="cd00165">
    <property type="entry name" value="S4"/>
    <property type="match status" value="1"/>
</dbReference>
<comment type="caution">
    <text evidence="5">The sequence shown here is derived from an EMBL/GenBank/DDBJ whole genome shotgun (WGS) entry which is preliminary data.</text>
</comment>
<dbReference type="InterPro" id="IPR047048">
    <property type="entry name" value="TlyA"/>
</dbReference>
<dbReference type="Gene3D" id="3.10.290.10">
    <property type="entry name" value="RNA-binding S4 domain"/>
    <property type="match status" value="1"/>
</dbReference>
<dbReference type="PIRSF" id="PIRSF005578">
    <property type="entry name" value="TlyA"/>
    <property type="match status" value="1"/>
</dbReference>
<dbReference type="InterPro" id="IPR029063">
    <property type="entry name" value="SAM-dependent_MTases_sf"/>
</dbReference>
<keyword evidence="6" id="KW-1185">Reference proteome</keyword>
<gene>
    <name evidence="5" type="primary">tlyA</name>
    <name evidence="5" type="ORF">WFA24289_01545</name>
</gene>
<keyword evidence="1 3" id="KW-0694">RNA-binding</keyword>
<accession>A0ABN8BMY4</accession>
<dbReference type="InterPro" id="IPR036986">
    <property type="entry name" value="S4_RNA-bd_sf"/>
</dbReference>
<evidence type="ECO:0000256" key="1">
    <source>
        <dbReference type="ARBA" id="ARBA00022884"/>
    </source>
</evidence>
<dbReference type="PROSITE" id="PS50889">
    <property type="entry name" value="S4"/>
    <property type="match status" value="1"/>
</dbReference>
<dbReference type="InterPro" id="IPR002877">
    <property type="entry name" value="RNA_MeTrfase_FtsJ_dom"/>
</dbReference>
<dbReference type="SUPFAM" id="SSF55174">
    <property type="entry name" value="Alpha-L RNA-binding motif"/>
    <property type="match status" value="1"/>
</dbReference>
<evidence type="ECO:0000313" key="6">
    <source>
        <dbReference type="Proteomes" id="UP000789707"/>
    </source>
</evidence>
<dbReference type="NCBIfam" id="TIGR00478">
    <property type="entry name" value="tly"/>
    <property type="match status" value="1"/>
</dbReference>
<protein>
    <submittedName>
        <fullName evidence="5">Hemolysin A</fullName>
    </submittedName>
</protein>
<reference evidence="5 6" key="1">
    <citation type="submission" date="2021-11" db="EMBL/GenBank/DDBJ databases">
        <authorList>
            <person name="Depoorter E."/>
        </authorList>
    </citation>
    <scope>NUCLEOTIDE SEQUENCE [LARGE SCALE GENOMIC DNA]</scope>
    <source>
        <strain evidence="5 6">LMG 24289</strain>
    </source>
</reference>
<evidence type="ECO:0000259" key="4">
    <source>
        <dbReference type="SMART" id="SM00363"/>
    </source>
</evidence>
<comment type="similarity">
    <text evidence="2">Belongs to the TlyA family.</text>
</comment>
<sequence>MADKERVDILLVQQGVFPTREQAKRAIMAGLVLGENEERLDKPGVKIPVTTELHLKGTPMPYVSRGGFKLAKALTAFEIDVTDRIVLDIGSSTGGFTDVVLQNGANKSYALDVGTNQLAWKLRSDERVIVMENTNFRYSKLADFTHGQPNFATIDVSFISLHLILPPLRDILAENGEVVALIKPQFEAGRENVGKHGIVRDPAVHKAVLEDIVKFAVSVGFTVENLDFSPIKGGEGNIEFLAHLRATATPEVAANVDVDAVQARAYEQLNRKDENPEKGAS</sequence>
<dbReference type="RefSeq" id="WP_230097243.1">
    <property type="nucleotide sequence ID" value="NZ_CAKKNS010000007.1"/>
</dbReference>
<dbReference type="SUPFAM" id="SSF53335">
    <property type="entry name" value="S-adenosyl-L-methionine-dependent methyltransferases"/>
    <property type="match status" value="1"/>
</dbReference>
<dbReference type="PANTHER" id="PTHR32319:SF0">
    <property type="entry name" value="BACTERIAL HEMOLYSIN-LIKE PROTEIN"/>
    <property type="match status" value="1"/>
</dbReference>
<dbReference type="EMBL" id="CAKKNS010000007">
    <property type="protein sequence ID" value="CAH0417214.1"/>
    <property type="molecule type" value="Genomic_DNA"/>
</dbReference>
<proteinExistence type="inferred from homology"/>
<evidence type="ECO:0000256" key="2">
    <source>
        <dbReference type="ARBA" id="ARBA00029460"/>
    </source>
</evidence>
<evidence type="ECO:0000256" key="3">
    <source>
        <dbReference type="PROSITE-ProRule" id="PRU00182"/>
    </source>
</evidence>
<dbReference type="Gene3D" id="3.40.50.150">
    <property type="entry name" value="Vaccinia Virus protein VP39"/>
    <property type="match status" value="1"/>
</dbReference>
<dbReference type="PANTHER" id="PTHR32319">
    <property type="entry name" value="BACTERIAL HEMOLYSIN-LIKE PROTEIN"/>
    <property type="match status" value="1"/>
</dbReference>
<organism evidence="5 6">
    <name type="scientific">Periweissella fabaria</name>
    <dbReference type="NCBI Taxonomy" id="546157"/>
    <lineage>
        <taxon>Bacteria</taxon>
        <taxon>Bacillati</taxon>
        <taxon>Bacillota</taxon>
        <taxon>Bacilli</taxon>
        <taxon>Lactobacillales</taxon>
        <taxon>Lactobacillaceae</taxon>
        <taxon>Periweissella</taxon>
    </lineage>
</organism>
<dbReference type="InterPro" id="IPR002942">
    <property type="entry name" value="S4_RNA-bd"/>
</dbReference>
<dbReference type="InterPro" id="IPR004538">
    <property type="entry name" value="Hemolysin_A/TlyA"/>
</dbReference>
<dbReference type="SMART" id="SM00363">
    <property type="entry name" value="S4"/>
    <property type="match status" value="1"/>
</dbReference>
<dbReference type="Pfam" id="PF01728">
    <property type="entry name" value="FtsJ"/>
    <property type="match status" value="1"/>
</dbReference>
<feature type="domain" description="RNA-binding S4" evidence="4">
    <location>
        <begin position="5"/>
        <end position="71"/>
    </location>
</feature>
<evidence type="ECO:0000313" key="5">
    <source>
        <dbReference type="EMBL" id="CAH0417214.1"/>
    </source>
</evidence>
<name>A0ABN8BMY4_9LACO</name>
<dbReference type="Pfam" id="PF01479">
    <property type="entry name" value="S4"/>
    <property type="match status" value="1"/>
</dbReference>